<dbReference type="PANTHER" id="PTHR11203:SF37">
    <property type="entry name" value="INTEGRATOR COMPLEX SUBUNIT 11"/>
    <property type="match status" value="1"/>
</dbReference>
<dbReference type="SMART" id="SM01027">
    <property type="entry name" value="Beta-Casp"/>
    <property type="match status" value="1"/>
</dbReference>
<evidence type="ECO:0000259" key="3">
    <source>
        <dbReference type="SMART" id="SM01027"/>
    </source>
</evidence>
<dbReference type="SMART" id="SM00849">
    <property type="entry name" value="Lactamase_B"/>
    <property type="match status" value="1"/>
</dbReference>
<dbReference type="EMBL" id="JBHRTF010000004">
    <property type="protein sequence ID" value="MFC3116580.1"/>
    <property type="molecule type" value="Genomic_DNA"/>
</dbReference>
<proteinExistence type="predicted"/>
<dbReference type="InterPro" id="IPR050698">
    <property type="entry name" value="MBL"/>
</dbReference>
<dbReference type="Proteomes" id="UP001595555">
    <property type="component" value="Unassembled WGS sequence"/>
</dbReference>
<sequence>MASIKTHQLNFLGAAQEVTGSCHLVETGGKRYLLDCGILQGEEGEDQKFDFDPAAIDAVILSHAHLDHSGRLPRLVRGGFRGSIHCTEGTARLLPILLKDALSLYLRDLDYENLRRERAGHELLRPEYDDLDVERTLDLCEPVNYGVTQAVGPGLKLLFHDAGHILGSAIVELHMGQGDTARTLVFSGDLGNPDTSLMPEPTQLRHADVVVMEGTYGDRNHRSFDDTIVEFEQVLAQAAADGGNILIPAFAIGRTQELLFQLGLMYHQGKLNGWRVYLDSPMGGAVTEVYDQMCHDWHARDRALMSEYRSRTLSEFLPCLTITASVEESIALNRVKSGAIIIAGSGMCTGGRIRHHFKHRLWQKNTHVVFVGFQAQGTLGRILVNGVKKIKLFGQEIMVRAKIHTLGGFSAHAGQQQLLNWAAAFTSNPRFYLVHGEPEALQTLAKALWSQHQIEAVVATRGSGVHF</sequence>
<feature type="domain" description="Metallo-beta-lactamase" evidence="2">
    <location>
        <begin position="19"/>
        <end position="239"/>
    </location>
</feature>
<evidence type="ECO:0000313" key="4">
    <source>
        <dbReference type="EMBL" id="MFC3116580.1"/>
    </source>
</evidence>
<keyword evidence="5" id="KW-1185">Reference proteome</keyword>
<dbReference type="Gene3D" id="3.40.50.10890">
    <property type="match status" value="1"/>
</dbReference>
<dbReference type="SUPFAM" id="SSF56281">
    <property type="entry name" value="Metallo-hydrolase/oxidoreductase"/>
    <property type="match status" value="1"/>
</dbReference>
<comment type="caution">
    <text evidence="4">The sequence shown here is derived from an EMBL/GenBank/DDBJ whole genome shotgun (WGS) entry which is preliminary data.</text>
</comment>
<evidence type="ECO:0000313" key="5">
    <source>
        <dbReference type="Proteomes" id="UP001595555"/>
    </source>
</evidence>
<keyword evidence="1" id="KW-0378">Hydrolase</keyword>
<dbReference type="Pfam" id="PF00753">
    <property type="entry name" value="Lactamase_B"/>
    <property type="match status" value="1"/>
</dbReference>
<organism evidence="4 5">
    <name type="scientific">Cellvibrio fontiphilus</name>
    <dbReference type="NCBI Taxonomy" id="1815559"/>
    <lineage>
        <taxon>Bacteria</taxon>
        <taxon>Pseudomonadati</taxon>
        <taxon>Pseudomonadota</taxon>
        <taxon>Gammaproteobacteria</taxon>
        <taxon>Cellvibrionales</taxon>
        <taxon>Cellvibrionaceae</taxon>
        <taxon>Cellvibrio</taxon>
    </lineage>
</organism>
<feature type="domain" description="Beta-Casp" evidence="3">
    <location>
        <begin position="255"/>
        <end position="383"/>
    </location>
</feature>
<dbReference type="RefSeq" id="WP_378119962.1">
    <property type="nucleotide sequence ID" value="NZ_JBHRTF010000004.1"/>
</dbReference>
<dbReference type="Gene3D" id="3.60.15.10">
    <property type="entry name" value="Ribonuclease Z/Hydroxyacylglutathione hydrolase-like"/>
    <property type="match status" value="1"/>
</dbReference>
<protein>
    <submittedName>
        <fullName evidence="4">MBL fold metallo-hydrolase RNA specificity domain-containing protein</fullName>
    </submittedName>
</protein>
<dbReference type="Pfam" id="PF10996">
    <property type="entry name" value="Beta-Casp"/>
    <property type="match status" value="1"/>
</dbReference>
<evidence type="ECO:0000259" key="2">
    <source>
        <dbReference type="SMART" id="SM00849"/>
    </source>
</evidence>
<accession>A0ABV7FG20</accession>
<reference evidence="5" key="1">
    <citation type="journal article" date="2019" name="Int. J. Syst. Evol. Microbiol.">
        <title>The Global Catalogue of Microorganisms (GCM) 10K type strain sequencing project: providing services to taxonomists for standard genome sequencing and annotation.</title>
        <authorList>
            <consortium name="The Broad Institute Genomics Platform"/>
            <consortium name="The Broad Institute Genome Sequencing Center for Infectious Disease"/>
            <person name="Wu L."/>
            <person name="Ma J."/>
        </authorList>
    </citation>
    <scope>NUCLEOTIDE SEQUENCE [LARGE SCALE GENOMIC DNA]</scope>
    <source>
        <strain evidence="5">KCTC 52237</strain>
    </source>
</reference>
<dbReference type="InterPro" id="IPR011108">
    <property type="entry name" value="RMMBL"/>
</dbReference>
<dbReference type="CDD" id="cd16295">
    <property type="entry name" value="TTHA0252-CPSF-like_MBL-fold"/>
    <property type="match status" value="1"/>
</dbReference>
<dbReference type="InterPro" id="IPR001279">
    <property type="entry name" value="Metallo-B-lactamas"/>
</dbReference>
<dbReference type="InterPro" id="IPR036866">
    <property type="entry name" value="RibonucZ/Hydroxyglut_hydro"/>
</dbReference>
<gene>
    <name evidence="4" type="ORF">ACFODX_13490</name>
</gene>
<name>A0ABV7FG20_9GAMM</name>
<dbReference type="Pfam" id="PF07521">
    <property type="entry name" value="RMMBL"/>
    <property type="match status" value="1"/>
</dbReference>
<dbReference type="InterPro" id="IPR022712">
    <property type="entry name" value="Beta_Casp"/>
</dbReference>
<dbReference type="PANTHER" id="PTHR11203">
    <property type="entry name" value="CLEAVAGE AND POLYADENYLATION SPECIFICITY FACTOR FAMILY MEMBER"/>
    <property type="match status" value="1"/>
</dbReference>
<evidence type="ECO:0000256" key="1">
    <source>
        <dbReference type="ARBA" id="ARBA00022801"/>
    </source>
</evidence>